<feature type="binding site" evidence="8">
    <location>
        <position position="238"/>
    </location>
    <ligand>
        <name>ATP</name>
        <dbReference type="ChEBI" id="CHEBI:30616"/>
    </ligand>
</feature>
<dbReference type="PANTHER" id="PTHR45631:SF202">
    <property type="entry name" value="SENESCENCE-INDUCED RECEPTOR-LIKE SERINE_THREONINE-PROTEIN KINASE"/>
    <property type="match status" value="1"/>
</dbReference>
<keyword evidence="8" id="KW-0547">Nucleotide-binding</keyword>
<keyword evidence="6 9" id="KW-1133">Transmembrane helix</keyword>
<proteinExistence type="predicted"/>
<dbReference type="PANTHER" id="PTHR45631">
    <property type="entry name" value="OS07G0107800 PROTEIN-RELATED"/>
    <property type="match status" value="1"/>
</dbReference>
<dbReference type="Pfam" id="PF13855">
    <property type="entry name" value="LRR_8"/>
    <property type="match status" value="1"/>
</dbReference>
<dbReference type="InParanoid" id="A0A6I9QK09"/>
<dbReference type="Proteomes" id="UP000504607">
    <property type="component" value="Unplaced"/>
</dbReference>
<dbReference type="PROSITE" id="PS50011">
    <property type="entry name" value="PROTEIN_KINASE_DOM"/>
    <property type="match status" value="1"/>
</dbReference>
<evidence type="ECO:0000256" key="2">
    <source>
        <dbReference type="ARBA" id="ARBA00022614"/>
    </source>
</evidence>
<evidence type="ECO:0000256" key="8">
    <source>
        <dbReference type="PROSITE-ProRule" id="PRU10141"/>
    </source>
</evidence>
<evidence type="ECO:0000256" key="1">
    <source>
        <dbReference type="ARBA" id="ARBA00004162"/>
    </source>
</evidence>
<dbReference type="GO" id="GO:0004672">
    <property type="term" value="F:protein kinase activity"/>
    <property type="evidence" value="ECO:0007669"/>
    <property type="project" value="InterPro"/>
</dbReference>
<evidence type="ECO:0000256" key="3">
    <source>
        <dbReference type="ARBA" id="ARBA00022692"/>
    </source>
</evidence>
<dbReference type="GO" id="GO:0005886">
    <property type="term" value="C:plasma membrane"/>
    <property type="evidence" value="ECO:0007669"/>
    <property type="project" value="UniProtKB-SubCell"/>
</dbReference>
<dbReference type="PRINTS" id="PR00019">
    <property type="entry name" value="LEURICHRPT"/>
</dbReference>
<name>A0A6I9QK09_ELAGV</name>
<keyword evidence="7 9" id="KW-0472">Membrane</keyword>
<accession>A0A6I9QK09</accession>
<gene>
    <name evidence="12" type="primary">LOC105036898</name>
</gene>
<evidence type="ECO:0000256" key="6">
    <source>
        <dbReference type="ARBA" id="ARBA00022989"/>
    </source>
</evidence>
<evidence type="ECO:0000313" key="12">
    <source>
        <dbReference type="RefSeq" id="XP_010910920.2"/>
    </source>
</evidence>
<dbReference type="Gene3D" id="3.80.10.10">
    <property type="entry name" value="Ribonuclease Inhibitor"/>
    <property type="match status" value="1"/>
</dbReference>
<dbReference type="PROSITE" id="PS00107">
    <property type="entry name" value="PROTEIN_KINASE_ATP"/>
    <property type="match status" value="1"/>
</dbReference>
<dbReference type="FunCoup" id="A0A6I9QK09">
    <property type="interactions" value="4"/>
</dbReference>
<dbReference type="SUPFAM" id="SSF52058">
    <property type="entry name" value="L domain-like"/>
    <property type="match status" value="1"/>
</dbReference>
<dbReference type="AlphaFoldDB" id="A0A6I9QK09"/>
<feature type="transmembrane region" description="Helical" evidence="9">
    <location>
        <begin position="140"/>
        <end position="163"/>
    </location>
</feature>
<dbReference type="FunFam" id="3.80.10.10:FF:000129">
    <property type="entry name" value="Leucine-rich repeat receptor-like kinase"/>
    <property type="match status" value="1"/>
</dbReference>
<protein>
    <submittedName>
        <fullName evidence="12">Leucine-rich repeat receptor-like serine/threonine-protein kinase At2g19230</fullName>
    </submittedName>
</protein>
<keyword evidence="5" id="KW-0677">Repeat</keyword>
<dbReference type="InterPro" id="IPR000719">
    <property type="entry name" value="Prot_kinase_dom"/>
</dbReference>
<dbReference type="SUPFAM" id="SSF56112">
    <property type="entry name" value="Protein kinase-like (PK-like)"/>
    <property type="match status" value="1"/>
</dbReference>
<dbReference type="RefSeq" id="XP_010910920.2">
    <property type="nucleotide sequence ID" value="XM_010912618.2"/>
</dbReference>
<comment type="subcellular location">
    <subcellularLocation>
        <location evidence="1">Cell membrane</location>
        <topology evidence="1">Single-pass membrane protein</topology>
    </subcellularLocation>
</comment>
<reference evidence="12" key="1">
    <citation type="submission" date="2025-08" db="UniProtKB">
        <authorList>
            <consortium name="RefSeq"/>
        </authorList>
    </citation>
    <scope>IDENTIFICATION</scope>
</reference>
<keyword evidence="2" id="KW-0433">Leucine-rich repeat</keyword>
<evidence type="ECO:0000256" key="5">
    <source>
        <dbReference type="ARBA" id="ARBA00022737"/>
    </source>
</evidence>
<dbReference type="InterPro" id="IPR032675">
    <property type="entry name" value="LRR_dom_sf"/>
</dbReference>
<dbReference type="FunFam" id="3.30.200.20:FF:000394">
    <property type="entry name" value="Leucine-rich repeat receptor-like protein kinase"/>
    <property type="match status" value="1"/>
</dbReference>
<dbReference type="Pfam" id="PF07714">
    <property type="entry name" value="PK_Tyr_Ser-Thr"/>
    <property type="match status" value="1"/>
</dbReference>
<dbReference type="InterPro" id="IPR017441">
    <property type="entry name" value="Protein_kinase_ATP_BS"/>
</dbReference>
<keyword evidence="4" id="KW-0732">Signal</keyword>
<feature type="non-terminal residue" evidence="12">
    <location>
        <position position="304"/>
    </location>
</feature>
<dbReference type="GO" id="GO:0005524">
    <property type="term" value="F:ATP binding"/>
    <property type="evidence" value="ECO:0007669"/>
    <property type="project" value="UniProtKB-UniRule"/>
</dbReference>
<keyword evidence="8" id="KW-0067">ATP-binding</keyword>
<evidence type="ECO:0000313" key="11">
    <source>
        <dbReference type="Proteomes" id="UP000504607"/>
    </source>
</evidence>
<evidence type="ECO:0000256" key="4">
    <source>
        <dbReference type="ARBA" id="ARBA00022729"/>
    </source>
</evidence>
<evidence type="ECO:0000259" key="10">
    <source>
        <dbReference type="PROSITE" id="PS50011"/>
    </source>
</evidence>
<keyword evidence="3 9" id="KW-0812">Transmembrane</keyword>
<dbReference type="InterPro" id="IPR001611">
    <property type="entry name" value="Leu-rich_rpt"/>
</dbReference>
<dbReference type="InterPro" id="IPR011009">
    <property type="entry name" value="Kinase-like_dom_sf"/>
</dbReference>
<evidence type="ECO:0000256" key="7">
    <source>
        <dbReference type="ARBA" id="ARBA00023136"/>
    </source>
</evidence>
<organism evidence="11 12">
    <name type="scientific">Elaeis guineensis var. tenera</name>
    <name type="common">Oil palm</name>
    <dbReference type="NCBI Taxonomy" id="51953"/>
    <lineage>
        <taxon>Eukaryota</taxon>
        <taxon>Viridiplantae</taxon>
        <taxon>Streptophyta</taxon>
        <taxon>Embryophyta</taxon>
        <taxon>Tracheophyta</taxon>
        <taxon>Spermatophyta</taxon>
        <taxon>Magnoliopsida</taxon>
        <taxon>Liliopsida</taxon>
        <taxon>Arecaceae</taxon>
        <taxon>Arecoideae</taxon>
        <taxon>Cocoseae</taxon>
        <taxon>Elaeidinae</taxon>
        <taxon>Elaeis</taxon>
    </lineage>
</organism>
<dbReference type="Gene3D" id="3.30.200.20">
    <property type="entry name" value="Phosphorylase Kinase, domain 1"/>
    <property type="match status" value="1"/>
</dbReference>
<dbReference type="OrthoDB" id="681355at2759"/>
<feature type="domain" description="Protein kinase" evidence="10">
    <location>
        <begin position="210"/>
        <end position="304"/>
    </location>
</feature>
<sequence>MEVKASYQVKRNWMGDPCLPSNFTWDGLNCSFSGSEPPRIISLSLAYSGLTGEITAALTKLESLRYLDLSGNSLSGPVPDALGELPYLEFLNLSSNQLTGSIPRRLQERSKDGSLKLSIENNPALCYGSDSCERHHKVSVPIIIVLSVAPVVLLVVAISAWMIRRKKRELASTRKLEKEYRSSGLFKDNNGPFQLESQQFTYKDLISITKNFERAIGKGGFGTVYYGELGKGTQVAVKLHSQTSMQGTKEFLAEAQLLTRVHHRNLVSLVGYCKNENSLALVYEYMEQGSLQEHLAGKTSKPGA</sequence>
<dbReference type="InterPro" id="IPR001245">
    <property type="entry name" value="Ser-Thr/Tyr_kinase_cat_dom"/>
</dbReference>
<evidence type="ECO:0000256" key="9">
    <source>
        <dbReference type="SAM" id="Phobius"/>
    </source>
</evidence>
<keyword evidence="11" id="KW-1185">Reference proteome</keyword>